<gene>
    <name evidence="2" type="ORF">MGAL_10B000406</name>
</gene>
<feature type="region of interest" description="Disordered" evidence="1">
    <location>
        <begin position="85"/>
        <end position="115"/>
    </location>
</feature>
<proteinExistence type="predicted"/>
<reference evidence="2" key="1">
    <citation type="submission" date="2018-11" db="EMBL/GenBank/DDBJ databases">
        <authorList>
            <person name="Alioto T."/>
            <person name="Alioto T."/>
        </authorList>
    </citation>
    <scope>NUCLEOTIDE SEQUENCE</scope>
</reference>
<dbReference type="Proteomes" id="UP000596742">
    <property type="component" value="Unassembled WGS sequence"/>
</dbReference>
<accession>A0A8B6E4M5</accession>
<name>A0A8B6E4M5_MYTGA</name>
<evidence type="ECO:0000256" key="1">
    <source>
        <dbReference type="SAM" id="MobiDB-lite"/>
    </source>
</evidence>
<keyword evidence="3" id="KW-1185">Reference proteome</keyword>
<dbReference type="AlphaFoldDB" id="A0A8B6E4M5"/>
<dbReference type="EMBL" id="UYJE01004464">
    <property type="protein sequence ID" value="VDI28167.1"/>
    <property type="molecule type" value="Genomic_DNA"/>
</dbReference>
<feature type="compositionally biased region" description="Polar residues" evidence="1">
    <location>
        <begin position="10"/>
        <end position="27"/>
    </location>
</feature>
<evidence type="ECO:0000313" key="3">
    <source>
        <dbReference type="Proteomes" id="UP000596742"/>
    </source>
</evidence>
<sequence>MGSAAGKSSLEATEQRSASQCLSSSTELLRKETQHSGRVGSGSSIKERKKSASKCYTEKTYARRSAGKGPKYLYKKKETRFVNTTPFPYTRPKLVRMKPKDSVLNSDSHDRSRFSTSYSYNVKGTVVQRDVLDLRKEDIFTEDRRNY</sequence>
<feature type="region of interest" description="Disordered" evidence="1">
    <location>
        <begin position="1"/>
        <end position="69"/>
    </location>
</feature>
<protein>
    <submittedName>
        <fullName evidence="2">Uncharacterized protein</fullName>
    </submittedName>
</protein>
<comment type="caution">
    <text evidence="2">The sequence shown here is derived from an EMBL/GenBank/DDBJ whole genome shotgun (WGS) entry which is preliminary data.</text>
</comment>
<organism evidence="2 3">
    <name type="scientific">Mytilus galloprovincialis</name>
    <name type="common">Mediterranean mussel</name>
    <dbReference type="NCBI Taxonomy" id="29158"/>
    <lineage>
        <taxon>Eukaryota</taxon>
        <taxon>Metazoa</taxon>
        <taxon>Spiralia</taxon>
        <taxon>Lophotrochozoa</taxon>
        <taxon>Mollusca</taxon>
        <taxon>Bivalvia</taxon>
        <taxon>Autobranchia</taxon>
        <taxon>Pteriomorphia</taxon>
        <taxon>Mytilida</taxon>
        <taxon>Mytiloidea</taxon>
        <taxon>Mytilidae</taxon>
        <taxon>Mytilinae</taxon>
        <taxon>Mytilus</taxon>
    </lineage>
</organism>
<evidence type="ECO:0000313" key="2">
    <source>
        <dbReference type="EMBL" id="VDI28167.1"/>
    </source>
</evidence>